<protein>
    <submittedName>
        <fullName evidence="1">Uncharacterized protein</fullName>
    </submittedName>
</protein>
<name>A0AAV5LFP8_9ROSI</name>
<reference evidence="1 2" key="1">
    <citation type="journal article" date="2021" name="Commun. Biol.">
        <title>The genome of Shorea leprosula (Dipterocarpaceae) highlights the ecological relevance of drought in aseasonal tropical rainforests.</title>
        <authorList>
            <person name="Ng K.K.S."/>
            <person name="Kobayashi M.J."/>
            <person name="Fawcett J.A."/>
            <person name="Hatakeyama M."/>
            <person name="Paape T."/>
            <person name="Ng C.H."/>
            <person name="Ang C.C."/>
            <person name="Tnah L.H."/>
            <person name="Lee C.T."/>
            <person name="Nishiyama T."/>
            <person name="Sese J."/>
            <person name="O'Brien M.J."/>
            <person name="Copetti D."/>
            <person name="Mohd Noor M.I."/>
            <person name="Ong R.C."/>
            <person name="Putra M."/>
            <person name="Sireger I.Z."/>
            <person name="Indrioko S."/>
            <person name="Kosugi Y."/>
            <person name="Izuno A."/>
            <person name="Isagi Y."/>
            <person name="Lee S.L."/>
            <person name="Shimizu K.K."/>
        </authorList>
    </citation>
    <scope>NUCLEOTIDE SEQUENCE [LARGE SCALE GENOMIC DNA]</scope>
    <source>
        <strain evidence="1">214</strain>
    </source>
</reference>
<evidence type="ECO:0000313" key="2">
    <source>
        <dbReference type="Proteomes" id="UP001054252"/>
    </source>
</evidence>
<organism evidence="1 2">
    <name type="scientific">Rubroshorea leprosula</name>
    <dbReference type="NCBI Taxonomy" id="152421"/>
    <lineage>
        <taxon>Eukaryota</taxon>
        <taxon>Viridiplantae</taxon>
        <taxon>Streptophyta</taxon>
        <taxon>Embryophyta</taxon>
        <taxon>Tracheophyta</taxon>
        <taxon>Spermatophyta</taxon>
        <taxon>Magnoliopsida</taxon>
        <taxon>eudicotyledons</taxon>
        <taxon>Gunneridae</taxon>
        <taxon>Pentapetalae</taxon>
        <taxon>rosids</taxon>
        <taxon>malvids</taxon>
        <taxon>Malvales</taxon>
        <taxon>Dipterocarpaceae</taxon>
        <taxon>Rubroshorea</taxon>
    </lineage>
</organism>
<evidence type="ECO:0000313" key="1">
    <source>
        <dbReference type="EMBL" id="GKV35681.1"/>
    </source>
</evidence>
<dbReference type="AlphaFoldDB" id="A0AAV5LFP8"/>
<comment type="caution">
    <text evidence="1">The sequence shown here is derived from an EMBL/GenBank/DDBJ whole genome shotgun (WGS) entry which is preliminary data.</text>
</comment>
<keyword evidence="2" id="KW-1185">Reference proteome</keyword>
<gene>
    <name evidence="1" type="ORF">SLEP1_g43919</name>
</gene>
<accession>A0AAV5LFP8</accession>
<dbReference type="Proteomes" id="UP001054252">
    <property type="component" value="Unassembled WGS sequence"/>
</dbReference>
<proteinExistence type="predicted"/>
<dbReference type="EMBL" id="BPVZ01000112">
    <property type="protein sequence ID" value="GKV35681.1"/>
    <property type="molecule type" value="Genomic_DNA"/>
</dbReference>
<sequence length="90" mass="9122">MSADLGSGRGGCRRAGGRACRRAGGMIAGAQSAGDLVQGKGLAQSKTGAGSKAGAGARAQELEALSRGRWFVQTIWAGSGGECRRWQQEA</sequence>